<evidence type="ECO:0000256" key="1">
    <source>
        <dbReference type="ARBA" id="ARBA00022801"/>
    </source>
</evidence>
<dbReference type="PANTHER" id="PTHR33308">
    <property type="entry name" value="PEPTIDOGLYCAN HYDROLASE FLGJ"/>
    <property type="match status" value="1"/>
</dbReference>
<evidence type="ECO:0000313" key="3">
    <source>
        <dbReference type="EMBL" id="MDZ5035408.1"/>
    </source>
</evidence>
<feature type="non-terminal residue" evidence="3">
    <location>
        <position position="1"/>
    </location>
</feature>
<reference evidence="3" key="1">
    <citation type="submission" date="2019-11" db="EMBL/GenBank/DDBJ databases">
        <title>Characterization of Clostridium perfringens isolates from swine manure treated agricultural soils.</title>
        <authorList>
            <person name="Wushke S.T."/>
        </authorList>
    </citation>
    <scope>NUCLEOTIDE SEQUENCE</scope>
    <source>
        <strain evidence="3">X15</strain>
    </source>
</reference>
<dbReference type="PANTHER" id="PTHR33308:SF9">
    <property type="entry name" value="PEPTIDOGLYCAN HYDROLASE FLGJ"/>
    <property type="match status" value="1"/>
</dbReference>
<accession>A0AAW9JA36</accession>
<sequence length="126" mass="13645">YYGSLPFRTKSNYTAEELNSFINSNTVDYSKLRGIGQALIDGQDKYGVNPVLALGVAINESKWGESSIAQEKNNLFGIKAVDSNPGESASAFATPGDSVLEFCKNYISSGYADPNDWSYYGGYLGN</sequence>
<comment type="caution">
    <text evidence="3">The sequence shown here is derived from an EMBL/GenBank/DDBJ whole genome shotgun (WGS) entry which is preliminary data.</text>
</comment>
<dbReference type="InterPro" id="IPR002901">
    <property type="entry name" value="MGlyc_endo_b_GlcNAc-like_dom"/>
</dbReference>
<dbReference type="InterPro" id="IPR051056">
    <property type="entry name" value="Glycosyl_Hydrolase_73"/>
</dbReference>
<dbReference type="Pfam" id="PF01832">
    <property type="entry name" value="Glucosaminidase"/>
    <property type="match status" value="1"/>
</dbReference>
<feature type="non-terminal residue" evidence="3">
    <location>
        <position position="126"/>
    </location>
</feature>
<feature type="domain" description="Mannosyl-glycoprotein endo-beta-N-acetylglucosamidase-like" evidence="2">
    <location>
        <begin position="37"/>
        <end position="112"/>
    </location>
</feature>
<dbReference type="RefSeq" id="WP_322413692.1">
    <property type="nucleotide sequence ID" value="NZ_WNVG01001612.1"/>
</dbReference>
<protein>
    <submittedName>
        <fullName evidence="3">Cell wall-binding protein</fullName>
    </submittedName>
</protein>
<dbReference type="Proteomes" id="UP001289066">
    <property type="component" value="Unassembled WGS sequence"/>
</dbReference>
<proteinExistence type="predicted"/>
<dbReference type="AlphaFoldDB" id="A0AAW9JA36"/>
<dbReference type="EMBL" id="WNVG01001612">
    <property type="protein sequence ID" value="MDZ5035408.1"/>
    <property type="molecule type" value="Genomic_DNA"/>
</dbReference>
<evidence type="ECO:0000259" key="2">
    <source>
        <dbReference type="Pfam" id="PF01832"/>
    </source>
</evidence>
<evidence type="ECO:0000313" key="4">
    <source>
        <dbReference type="Proteomes" id="UP001289066"/>
    </source>
</evidence>
<gene>
    <name evidence="3" type="ORF">GNF81_22280</name>
</gene>
<organism evidence="3 4">
    <name type="scientific">Clostridium perfringens</name>
    <dbReference type="NCBI Taxonomy" id="1502"/>
    <lineage>
        <taxon>Bacteria</taxon>
        <taxon>Bacillati</taxon>
        <taxon>Bacillota</taxon>
        <taxon>Clostridia</taxon>
        <taxon>Eubacteriales</taxon>
        <taxon>Clostridiaceae</taxon>
        <taxon>Clostridium</taxon>
    </lineage>
</organism>
<dbReference type="GO" id="GO:0004040">
    <property type="term" value="F:amidase activity"/>
    <property type="evidence" value="ECO:0007669"/>
    <property type="project" value="InterPro"/>
</dbReference>
<name>A0AAW9JA36_CLOPF</name>
<dbReference type="Gene3D" id="1.10.530.10">
    <property type="match status" value="1"/>
</dbReference>
<keyword evidence="1" id="KW-0378">Hydrolase</keyword>